<dbReference type="AlphaFoldDB" id="A0A1G1VSH5"/>
<organism evidence="4 5">
    <name type="scientific">Candidatus Chisholmbacteria bacterium RIFCSPHIGHO2_01_FULL_52_32</name>
    <dbReference type="NCBI Taxonomy" id="1797591"/>
    <lineage>
        <taxon>Bacteria</taxon>
        <taxon>Candidatus Chisholmiibacteriota</taxon>
    </lineage>
</organism>
<keyword evidence="2 3" id="KW-0663">Pyridoxal phosphate</keyword>
<dbReference type="GO" id="GO:0008483">
    <property type="term" value="F:transaminase activity"/>
    <property type="evidence" value="ECO:0007669"/>
    <property type="project" value="TreeGrafter"/>
</dbReference>
<reference evidence="4 5" key="1">
    <citation type="journal article" date="2016" name="Nat. Commun.">
        <title>Thousands of microbial genomes shed light on interconnected biogeochemical processes in an aquifer system.</title>
        <authorList>
            <person name="Anantharaman K."/>
            <person name="Brown C.T."/>
            <person name="Hug L.A."/>
            <person name="Sharon I."/>
            <person name="Castelle C.J."/>
            <person name="Probst A.J."/>
            <person name="Thomas B.C."/>
            <person name="Singh A."/>
            <person name="Wilkins M.J."/>
            <person name="Karaoz U."/>
            <person name="Brodie E.L."/>
            <person name="Williams K.H."/>
            <person name="Hubbard S.S."/>
            <person name="Banfield J.F."/>
        </authorList>
    </citation>
    <scope>NUCLEOTIDE SEQUENCE [LARGE SCALE GENOMIC DNA]</scope>
</reference>
<comment type="similarity">
    <text evidence="3">Belongs to the DegT/DnrJ/EryC1 family.</text>
</comment>
<gene>
    <name evidence="4" type="ORF">A2786_02525</name>
</gene>
<sequence>MIFTSLSPNAETDDIVLAIKTFFSPRKWVTGSAAVSLENAFKNWLPIKHAFAFSCGRSCLLAILSSLNLNKEDEVLLQAYTCVAVPDPVIWAGVTPVYVDCEEQTFTMSPADLTRKITARSKVLIIQHTFGHPAEMDALLKLAKKHKLFVIEDCAHAMGARYKGKLVGSFGDAGFFSFGRDKVLSSIFGGVAVTNNSLLALKISRYQQSLPYPSRYWILKQLRHLPMTAVAKPMYEMFSFGKALLWLAYRLTLLSKAVEELEKQGRKPSFIDKKIPNALALLALHQFQKLERFNAHRRKITKIYNRELENSELVLPIEKKNIKPIYLRYTVRSNMATRIIREARQNHIELGDWYQTPVAPAGVNVRKVGYKPGSCPVAEKLCRQSINLPTHIHISENDAQTIINHLRRYR</sequence>
<dbReference type="GO" id="GO:0030170">
    <property type="term" value="F:pyridoxal phosphate binding"/>
    <property type="evidence" value="ECO:0007669"/>
    <property type="project" value="TreeGrafter"/>
</dbReference>
<dbReference type="Gene3D" id="3.90.1150.10">
    <property type="entry name" value="Aspartate Aminotransferase, domain 1"/>
    <property type="match status" value="1"/>
</dbReference>
<proteinExistence type="inferred from homology"/>
<dbReference type="Proteomes" id="UP000179233">
    <property type="component" value="Unassembled WGS sequence"/>
</dbReference>
<dbReference type="InterPro" id="IPR015424">
    <property type="entry name" value="PyrdxlP-dep_Trfase"/>
</dbReference>
<evidence type="ECO:0000256" key="1">
    <source>
        <dbReference type="PIRSR" id="PIRSR000390-1"/>
    </source>
</evidence>
<dbReference type="InterPro" id="IPR015421">
    <property type="entry name" value="PyrdxlP-dep_Trfase_major"/>
</dbReference>
<comment type="caution">
    <text evidence="4">The sequence shown here is derived from an EMBL/GenBank/DDBJ whole genome shotgun (WGS) entry which is preliminary data.</text>
</comment>
<dbReference type="InterPro" id="IPR015422">
    <property type="entry name" value="PyrdxlP-dep_Trfase_small"/>
</dbReference>
<evidence type="ECO:0008006" key="6">
    <source>
        <dbReference type="Google" id="ProtNLM"/>
    </source>
</evidence>
<dbReference type="InterPro" id="IPR000653">
    <property type="entry name" value="DegT/StrS_aminotransferase"/>
</dbReference>
<evidence type="ECO:0000256" key="2">
    <source>
        <dbReference type="PIRSR" id="PIRSR000390-2"/>
    </source>
</evidence>
<protein>
    <recommendedName>
        <fullName evidence="6">DegT/DnrJ/EryC1/StrS aminotransferase</fullName>
    </recommendedName>
</protein>
<evidence type="ECO:0000256" key="3">
    <source>
        <dbReference type="RuleBase" id="RU004508"/>
    </source>
</evidence>
<dbReference type="PANTHER" id="PTHR30244">
    <property type="entry name" value="TRANSAMINASE"/>
    <property type="match status" value="1"/>
</dbReference>
<dbReference type="PANTHER" id="PTHR30244:SF34">
    <property type="entry name" value="DTDP-4-AMINO-4,6-DIDEOXYGALACTOSE TRANSAMINASE"/>
    <property type="match status" value="1"/>
</dbReference>
<evidence type="ECO:0000313" key="4">
    <source>
        <dbReference type="EMBL" id="OGY18358.1"/>
    </source>
</evidence>
<dbReference type="EMBL" id="MHCJ01000003">
    <property type="protein sequence ID" value="OGY18358.1"/>
    <property type="molecule type" value="Genomic_DNA"/>
</dbReference>
<dbReference type="PIRSF" id="PIRSF000390">
    <property type="entry name" value="PLP_StrS"/>
    <property type="match status" value="1"/>
</dbReference>
<name>A0A1G1VSH5_9BACT</name>
<dbReference type="Gene3D" id="3.40.640.10">
    <property type="entry name" value="Type I PLP-dependent aspartate aminotransferase-like (Major domain)"/>
    <property type="match status" value="1"/>
</dbReference>
<accession>A0A1G1VSH5</accession>
<feature type="modified residue" description="N6-(pyridoxal phosphate)lysine" evidence="2">
    <location>
        <position position="182"/>
    </location>
</feature>
<evidence type="ECO:0000313" key="5">
    <source>
        <dbReference type="Proteomes" id="UP000179233"/>
    </source>
</evidence>
<feature type="active site" description="Proton acceptor" evidence="1">
    <location>
        <position position="182"/>
    </location>
</feature>
<dbReference type="SUPFAM" id="SSF53383">
    <property type="entry name" value="PLP-dependent transferases"/>
    <property type="match status" value="1"/>
</dbReference>
<dbReference type="Pfam" id="PF01041">
    <property type="entry name" value="DegT_DnrJ_EryC1"/>
    <property type="match status" value="2"/>
</dbReference>
<dbReference type="GO" id="GO:0000271">
    <property type="term" value="P:polysaccharide biosynthetic process"/>
    <property type="evidence" value="ECO:0007669"/>
    <property type="project" value="TreeGrafter"/>
</dbReference>